<keyword evidence="1" id="KW-0812">Transmembrane</keyword>
<accession>A0A4R1XXI5</accession>
<organism evidence="2 3">
    <name type="scientific">Acinetobacter calcoaceticus</name>
    <dbReference type="NCBI Taxonomy" id="471"/>
    <lineage>
        <taxon>Bacteria</taxon>
        <taxon>Pseudomonadati</taxon>
        <taxon>Pseudomonadota</taxon>
        <taxon>Gammaproteobacteria</taxon>
        <taxon>Moraxellales</taxon>
        <taxon>Moraxellaceae</taxon>
        <taxon>Acinetobacter</taxon>
        <taxon>Acinetobacter calcoaceticus/baumannii complex</taxon>
    </lineage>
</organism>
<reference evidence="2 3" key="1">
    <citation type="submission" date="2019-03" db="EMBL/GenBank/DDBJ databases">
        <title>Genomic analyses of the natural microbiome of Caenorhabditis elegans.</title>
        <authorList>
            <person name="Samuel B."/>
        </authorList>
    </citation>
    <scope>NUCLEOTIDE SEQUENCE [LARGE SCALE GENOMIC DNA]</scope>
    <source>
        <strain evidence="2 3">JUb89</strain>
    </source>
</reference>
<dbReference type="AlphaFoldDB" id="A0A4R1XXI5"/>
<protein>
    <submittedName>
        <fullName evidence="2">Uncharacterized protein</fullName>
    </submittedName>
</protein>
<feature type="transmembrane region" description="Helical" evidence="1">
    <location>
        <begin position="270"/>
        <end position="290"/>
    </location>
</feature>
<keyword evidence="3" id="KW-1185">Reference proteome</keyword>
<dbReference type="OrthoDB" id="6708686at2"/>
<feature type="transmembrane region" description="Helical" evidence="1">
    <location>
        <begin position="92"/>
        <end position="115"/>
    </location>
</feature>
<comment type="caution">
    <text evidence="2">The sequence shown here is derived from an EMBL/GenBank/DDBJ whole genome shotgun (WGS) entry which is preliminary data.</text>
</comment>
<dbReference type="Proteomes" id="UP000294963">
    <property type="component" value="Unassembled WGS sequence"/>
</dbReference>
<name>A0A4R1XXI5_ACICA</name>
<feature type="transmembrane region" description="Helical" evidence="1">
    <location>
        <begin position="29"/>
        <end position="47"/>
    </location>
</feature>
<proteinExistence type="predicted"/>
<keyword evidence="1" id="KW-1133">Transmembrane helix</keyword>
<feature type="transmembrane region" description="Helical" evidence="1">
    <location>
        <begin position="127"/>
        <end position="145"/>
    </location>
</feature>
<evidence type="ECO:0000313" key="3">
    <source>
        <dbReference type="Proteomes" id="UP000294963"/>
    </source>
</evidence>
<evidence type="ECO:0000313" key="2">
    <source>
        <dbReference type="EMBL" id="TCM67320.1"/>
    </source>
</evidence>
<sequence>MPSLEPQSAQLSEFNARLVALKQRQKRSMWLAVSGVALSSVAVFAVFNQTELIYSFWGLTQTVQQLHIPASLDLNSLDAEQSVDYFSRMMSWIGWLLLKLCAAFFGAFIVVRLARRWKYFRQRLQSLVLKFVAWLIAFIVIWSGLSYVQYQNNEAAQQPFQALINYDQNIQQSQLAQYLIKSEQPAVVSDYLLAQSALLHRPVDQAAATTYVQRLVNAEQSRPDFAGYGFKAEQLWSMQQQVYGKSVSPMAQSMDQKSSRAERLSTWVSWGLYLLILLSLLLTAFSYLLAQQFKNRRLRVEGILRDQF</sequence>
<dbReference type="EMBL" id="SLVJ01000009">
    <property type="protein sequence ID" value="TCM67320.1"/>
    <property type="molecule type" value="Genomic_DNA"/>
</dbReference>
<keyword evidence="1" id="KW-0472">Membrane</keyword>
<evidence type="ECO:0000256" key="1">
    <source>
        <dbReference type="SAM" id="Phobius"/>
    </source>
</evidence>
<gene>
    <name evidence="2" type="ORF">EC844_10992</name>
</gene>